<gene>
    <name evidence="2" type="ORF">KS407_15110</name>
</gene>
<keyword evidence="1" id="KW-1133">Transmembrane helix</keyword>
<keyword evidence="1" id="KW-0812">Transmembrane</keyword>
<keyword evidence="3" id="KW-1185">Reference proteome</keyword>
<evidence type="ECO:0000256" key="1">
    <source>
        <dbReference type="SAM" id="Phobius"/>
    </source>
</evidence>
<dbReference type="Proteomes" id="UP000790580">
    <property type="component" value="Unassembled WGS sequence"/>
</dbReference>
<evidence type="ECO:0000313" key="3">
    <source>
        <dbReference type="Proteomes" id="UP000790580"/>
    </source>
</evidence>
<reference evidence="2 3" key="1">
    <citation type="submission" date="2021-06" db="EMBL/GenBank/DDBJ databases">
        <title>Bacillus sp. RD4P76, an endophyte from a halophyte.</title>
        <authorList>
            <person name="Sun J.-Q."/>
        </authorList>
    </citation>
    <scope>NUCLEOTIDE SEQUENCE [LARGE SCALE GENOMIC DNA]</scope>
    <source>
        <strain evidence="2 3">JCM 17098</strain>
    </source>
</reference>
<keyword evidence="1" id="KW-0472">Membrane</keyword>
<comment type="caution">
    <text evidence="2">The sequence shown here is derived from an EMBL/GenBank/DDBJ whole genome shotgun (WGS) entry which is preliminary data.</text>
</comment>
<dbReference type="EMBL" id="JAHQCR010000059">
    <property type="protein sequence ID" value="MBU9722745.1"/>
    <property type="molecule type" value="Genomic_DNA"/>
</dbReference>
<protein>
    <submittedName>
        <fullName evidence="2">Uncharacterized protein</fullName>
    </submittedName>
</protein>
<sequence>MLAQYLWAKWVGIIIKNSIYIGIVLLAFYGVEKLFNTTFNYLTLLLGGLISLIILEIIEYKKWLRNGATSKG</sequence>
<accession>A0ABS6K073</accession>
<evidence type="ECO:0000313" key="2">
    <source>
        <dbReference type="EMBL" id="MBU9722745.1"/>
    </source>
</evidence>
<organism evidence="2 3">
    <name type="scientific">Evansella alkalicola</name>
    <dbReference type="NCBI Taxonomy" id="745819"/>
    <lineage>
        <taxon>Bacteria</taxon>
        <taxon>Bacillati</taxon>
        <taxon>Bacillota</taxon>
        <taxon>Bacilli</taxon>
        <taxon>Bacillales</taxon>
        <taxon>Bacillaceae</taxon>
        <taxon>Evansella</taxon>
    </lineage>
</organism>
<dbReference type="RefSeq" id="WP_088076973.1">
    <property type="nucleotide sequence ID" value="NZ_JAHQCR010000059.1"/>
</dbReference>
<feature type="transmembrane region" description="Helical" evidence="1">
    <location>
        <begin position="41"/>
        <end position="58"/>
    </location>
</feature>
<feature type="transmembrane region" description="Helical" evidence="1">
    <location>
        <begin position="7"/>
        <end position="29"/>
    </location>
</feature>
<proteinExistence type="predicted"/>
<name>A0ABS6K073_9BACI</name>